<dbReference type="SUPFAM" id="SSF109604">
    <property type="entry name" value="HD-domain/PDEase-like"/>
    <property type="match status" value="1"/>
</dbReference>
<dbReference type="InterPro" id="IPR006674">
    <property type="entry name" value="HD_domain"/>
</dbReference>
<protein>
    <submittedName>
        <fullName evidence="5">Two-component system response regulator</fullName>
    </submittedName>
</protein>
<sequence>MQTEKDYSHMKILLVDDEENILQSHRRSLRTHFQIHTASGGKAALEILENEGPFAVIVSDIKMPSMTGVELLSIVREKYPDTIRIVLTGYANLELAINAVNRGDIFRFMTKPCGKDDLIAAISEGAKQFHMTKTTQEYAVVKRLQKGLEGTLRAFTRLVEFRDPYTAGHMDRVAKIATNIAKRLELERDRVEAIRLASLVHDIGKIAVPAGILNKPGELNDAEFALIKAHPLVGAEIFETLDTDWPISRIILEHHERIDGSGYPNGLLGDQMLLESMILSVADVVDAITTHRPYRQSLGRQKAIDFLKKNSGVEFAPEVVTIAVDMLENDWVLDS</sequence>
<dbReference type="Proteomes" id="UP001317742">
    <property type="component" value="Chromosome"/>
</dbReference>
<evidence type="ECO:0000259" key="3">
    <source>
        <dbReference type="PROSITE" id="PS51831"/>
    </source>
</evidence>
<dbReference type="InterPro" id="IPR052020">
    <property type="entry name" value="Cyclic_di-GMP/3'3'-cGAMP_PDE"/>
</dbReference>
<keyword evidence="1" id="KW-0597">Phosphoprotein</keyword>
<dbReference type="PROSITE" id="PS50110">
    <property type="entry name" value="RESPONSE_REGULATORY"/>
    <property type="match status" value="1"/>
</dbReference>
<organism evidence="5 6">
    <name type="scientific">Pseudodesulfovibrio nedwellii</name>
    <dbReference type="NCBI Taxonomy" id="2973072"/>
    <lineage>
        <taxon>Bacteria</taxon>
        <taxon>Pseudomonadati</taxon>
        <taxon>Thermodesulfobacteriota</taxon>
        <taxon>Desulfovibrionia</taxon>
        <taxon>Desulfovibrionales</taxon>
        <taxon>Desulfovibrionaceae</taxon>
    </lineage>
</organism>
<dbReference type="Gene3D" id="1.10.3210.10">
    <property type="entry name" value="Hypothetical protein af1432"/>
    <property type="match status" value="1"/>
</dbReference>
<name>A0ABN6S816_9BACT</name>
<dbReference type="PANTHER" id="PTHR45228">
    <property type="entry name" value="CYCLIC DI-GMP PHOSPHODIESTERASE TM_0186-RELATED"/>
    <property type="match status" value="1"/>
</dbReference>
<keyword evidence="6" id="KW-1185">Reference proteome</keyword>
<proteinExistence type="predicted"/>
<feature type="domain" description="HD-GYP" evidence="4">
    <location>
        <begin position="144"/>
        <end position="335"/>
    </location>
</feature>
<evidence type="ECO:0000259" key="4">
    <source>
        <dbReference type="PROSITE" id="PS51832"/>
    </source>
</evidence>
<feature type="domain" description="Response regulatory" evidence="2">
    <location>
        <begin position="11"/>
        <end position="126"/>
    </location>
</feature>
<evidence type="ECO:0000256" key="1">
    <source>
        <dbReference type="PROSITE-ProRule" id="PRU00169"/>
    </source>
</evidence>
<evidence type="ECO:0000313" key="6">
    <source>
        <dbReference type="Proteomes" id="UP001317742"/>
    </source>
</evidence>
<evidence type="ECO:0000259" key="2">
    <source>
        <dbReference type="PROSITE" id="PS50110"/>
    </source>
</evidence>
<feature type="modified residue" description="4-aspartylphosphate" evidence="1">
    <location>
        <position position="60"/>
    </location>
</feature>
<dbReference type="Pfam" id="PF13487">
    <property type="entry name" value="HD_5"/>
    <property type="match status" value="1"/>
</dbReference>
<dbReference type="InterPro" id="IPR037522">
    <property type="entry name" value="HD_GYP_dom"/>
</dbReference>
<dbReference type="Pfam" id="PF00072">
    <property type="entry name" value="Response_reg"/>
    <property type="match status" value="1"/>
</dbReference>
<dbReference type="CDD" id="cd00077">
    <property type="entry name" value="HDc"/>
    <property type="match status" value="1"/>
</dbReference>
<reference evidence="5 6" key="1">
    <citation type="submission" date="2022-08" db="EMBL/GenBank/DDBJ databases">
        <title>Genome Sequence of the sulphate-reducing bacterium, Pseudodesulfovibrio sp. SYK.</title>
        <authorList>
            <person name="Kondo R."/>
            <person name="Kataoka T."/>
        </authorList>
    </citation>
    <scope>NUCLEOTIDE SEQUENCE [LARGE SCALE GENOMIC DNA]</scope>
    <source>
        <strain evidence="5 6">SYK</strain>
    </source>
</reference>
<dbReference type="PANTHER" id="PTHR45228:SF8">
    <property type="entry name" value="TWO-COMPONENT RESPONSE REGULATOR-RELATED"/>
    <property type="match status" value="1"/>
</dbReference>
<dbReference type="InterPro" id="IPR001789">
    <property type="entry name" value="Sig_transdc_resp-reg_receiver"/>
</dbReference>
<dbReference type="RefSeq" id="WP_281761029.1">
    <property type="nucleotide sequence ID" value="NZ_AP026709.1"/>
</dbReference>
<dbReference type="InterPro" id="IPR011006">
    <property type="entry name" value="CheY-like_superfamily"/>
</dbReference>
<dbReference type="CDD" id="cd17569">
    <property type="entry name" value="REC_HupR-like"/>
    <property type="match status" value="1"/>
</dbReference>
<dbReference type="SMART" id="SM00448">
    <property type="entry name" value="REC"/>
    <property type="match status" value="1"/>
</dbReference>
<gene>
    <name evidence="5" type="ORF">SYK_28930</name>
</gene>
<feature type="domain" description="HD" evidence="3">
    <location>
        <begin position="166"/>
        <end position="288"/>
    </location>
</feature>
<dbReference type="NCBIfam" id="TIGR00277">
    <property type="entry name" value="HDIG"/>
    <property type="match status" value="1"/>
</dbReference>
<dbReference type="PROSITE" id="PS51832">
    <property type="entry name" value="HD_GYP"/>
    <property type="match status" value="1"/>
</dbReference>
<dbReference type="PROSITE" id="PS51831">
    <property type="entry name" value="HD"/>
    <property type="match status" value="1"/>
</dbReference>
<accession>A0ABN6S816</accession>
<evidence type="ECO:0000313" key="5">
    <source>
        <dbReference type="EMBL" id="BDQ38533.1"/>
    </source>
</evidence>
<dbReference type="SUPFAM" id="SSF52172">
    <property type="entry name" value="CheY-like"/>
    <property type="match status" value="1"/>
</dbReference>
<dbReference type="InterPro" id="IPR003607">
    <property type="entry name" value="HD/PDEase_dom"/>
</dbReference>
<dbReference type="SMART" id="SM00471">
    <property type="entry name" value="HDc"/>
    <property type="match status" value="1"/>
</dbReference>
<dbReference type="Gene3D" id="3.40.50.2300">
    <property type="match status" value="1"/>
</dbReference>
<dbReference type="EMBL" id="AP026709">
    <property type="protein sequence ID" value="BDQ38533.1"/>
    <property type="molecule type" value="Genomic_DNA"/>
</dbReference>
<dbReference type="InterPro" id="IPR006675">
    <property type="entry name" value="HDIG_dom"/>
</dbReference>